<dbReference type="AlphaFoldDB" id="A0A2B7Y2J1"/>
<feature type="region of interest" description="Disordered" evidence="2">
    <location>
        <begin position="22"/>
        <end position="43"/>
    </location>
</feature>
<dbReference type="STRING" id="1447875.A0A2B7Y2J1"/>
<evidence type="ECO:0000313" key="4">
    <source>
        <dbReference type="EMBL" id="PGH14927.1"/>
    </source>
</evidence>
<dbReference type="GO" id="GO:0043386">
    <property type="term" value="P:mycotoxin biosynthetic process"/>
    <property type="evidence" value="ECO:0007669"/>
    <property type="project" value="InterPro"/>
</dbReference>
<dbReference type="PANTHER" id="PTHR33365:SF7">
    <property type="entry name" value="TAT PATHWAY SIGNAL SEQUENCE"/>
    <property type="match status" value="1"/>
</dbReference>
<proteinExistence type="inferred from homology"/>
<keyword evidence="3" id="KW-0812">Transmembrane</keyword>
<evidence type="ECO:0000313" key="5">
    <source>
        <dbReference type="Proteomes" id="UP000223968"/>
    </source>
</evidence>
<feature type="transmembrane region" description="Helical" evidence="3">
    <location>
        <begin position="64"/>
        <end position="85"/>
    </location>
</feature>
<dbReference type="OrthoDB" id="3687641at2759"/>
<dbReference type="PANTHER" id="PTHR33365">
    <property type="entry name" value="YALI0B05434P"/>
    <property type="match status" value="1"/>
</dbReference>
<evidence type="ECO:0008006" key="6">
    <source>
        <dbReference type="Google" id="ProtNLM"/>
    </source>
</evidence>
<organism evidence="4 5">
    <name type="scientific">Helicocarpus griseus UAMH5409</name>
    <dbReference type="NCBI Taxonomy" id="1447875"/>
    <lineage>
        <taxon>Eukaryota</taxon>
        <taxon>Fungi</taxon>
        <taxon>Dikarya</taxon>
        <taxon>Ascomycota</taxon>
        <taxon>Pezizomycotina</taxon>
        <taxon>Eurotiomycetes</taxon>
        <taxon>Eurotiomycetidae</taxon>
        <taxon>Onygenales</taxon>
        <taxon>Ajellomycetaceae</taxon>
        <taxon>Helicocarpus</taxon>
    </lineage>
</organism>
<dbReference type="Pfam" id="PF11807">
    <property type="entry name" value="UstYa"/>
    <property type="match status" value="1"/>
</dbReference>
<dbReference type="EMBL" id="PDNB01000030">
    <property type="protein sequence ID" value="PGH14927.1"/>
    <property type="molecule type" value="Genomic_DNA"/>
</dbReference>
<keyword evidence="3" id="KW-1133">Transmembrane helix</keyword>
<reference evidence="4 5" key="1">
    <citation type="submission" date="2017-10" db="EMBL/GenBank/DDBJ databases">
        <title>Comparative genomics in systemic dimorphic fungi from Ajellomycetaceae.</title>
        <authorList>
            <person name="Munoz J.F."/>
            <person name="Mcewen J.G."/>
            <person name="Clay O.K."/>
            <person name="Cuomo C.A."/>
        </authorList>
    </citation>
    <scope>NUCLEOTIDE SEQUENCE [LARGE SCALE GENOMIC DNA]</scope>
    <source>
        <strain evidence="4 5">UAMH5409</strain>
    </source>
</reference>
<comment type="similarity">
    <text evidence="1">Belongs to the ustYa family.</text>
</comment>
<sequence length="221" mass="25791">MAYFSKLRQYAWYKDRKHYAHETSETPSCSPGRESLEKGPEDGPLEEMQYHELLKRDTWWKSKCFLIIANILLFALYGASLVTLWESKNSCSRRDGLPYSPAANILEWQEIQFSLESRITEEGTFSGKPSTELDKAWHDLLKAENIMIEPKYINHYARADISVRMPEGDGYIGTLNVYHELHCLKRIHKDMEMNRLHNEHCIDFLRQSAMCHGDVGLITFE</sequence>
<evidence type="ECO:0000256" key="1">
    <source>
        <dbReference type="ARBA" id="ARBA00035112"/>
    </source>
</evidence>
<gene>
    <name evidence="4" type="ORF">AJ79_02790</name>
</gene>
<accession>A0A2B7Y2J1</accession>
<dbReference type="Proteomes" id="UP000223968">
    <property type="component" value="Unassembled WGS sequence"/>
</dbReference>
<dbReference type="InterPro" id="IPR021765">
    <property type="entry name" value="UstYa-like"/>
</dbReference>
<evidence type="ECO:0000256" key="3">
    <source>
        <dbReference type="SAM" id="Phobius"/>
    </source>
</evidence>
<keyword evidence="3" id="KW-0472">Membrane</keyword>
<evidence type="ECO:0000256" key="2">
    <source>
        <dbReference type="SAM" id="MobiDB-lite"/>
    </source>
</evidence>
<comment type="caution">
    <text evidence="4">The sequence shown here is derived from an EMBL/GenBank/DDBJ whole genome shotgun (WGS) entry which is preliminary data.</text>
</comment>
<keyword evidence="5" id="KW-1185">Reference proteome</keyword>
<protein>
    <recommendedName>
        <fullName evidence="6">Cyclochlorotine biosynthesis protein O</fullName>
    </recommendedName>
</protein>
<name>A0A2B7Y2J1_9EURO</name>